<keyword evidence="1" id="KW-0732">Signal</keyword>
<accession>A0A327VSX5</accession>
<dbReference type="PANTHER" id="PTHR36057">
    <property type="match status" value="1"/>
</dbReference>
<proteinExistence type="predicted"/>
<protein>
    <recommendedName>
        <fullName evidence="4">DUF1223 domain-containing protein</fullName>
    </recommendedName>
</protein>
<dbReference type="Proteomes" id="UP000249819">
    <property type="component" value="Unassembled WGS sequence"/>
</dbReference>
<feature type="signal peptide" evidence="1">
    <location>
        <begin position="1"/>
        <end position="18"/>
    </location>
</feature>
<dbReference type="AlphaFoldDB" id="A0A327VSX5"/>
<dbReference type="InterPro" id="IPR036249">
    <property type="entry name" value="Thioredoxin-like_sf"/>
</dbReference>
<dbReference type="EMBL" id="QLMA01000007">
    <property type="protein sequence ID" value="RAJ77487.1"/>
    <property type="molecule type" value="Genomic_DNA"/>
</dbReference>
<comment type="caution">
    <text evidence="2">The sequence shown here is derived from an EMBL/GenBank/DDBJ whole genome shotgun (WGS) entry which is preliminary data.</text>
</comment>
<evidence type="ECO:0000313" key="2">
    <source>
        <dbReference type="EMBL" id="RAJ77487.1"/>
    </source>
</evidence>
<feature type="chain" id="PRO_5016440725" description="DUF1223 domain-containing protein" evidence="1">
    <location>
        <begin position="19"/>
        <end position="250"/>
    </location>
</feature>
<keyword evidence="3" id="KW-1185">Reference proteome</keyword>
<evidence type="ECO:0000256" key="1">
    <source>
        <dbReference type="SAM" id="SignalP"/>
    </source>
</evidence>
<dbReference type="InterPro" id="IPR010634">
    <property type="entry name" value="DUF1223"/>
</dbReference>
<evidence type="ECO:0000313" key="3">
    <source>
        <dbReference type="Proteomes" id="UP000249819"/>
    </source>
</evidence>
<name>A0A327VSX5_9BACT</name>
<dbReference type="PROSITE" id="PS51257">
    <property type="entry name" value="PROKAR_LIPOPROTEIN"/>
    <property type="match status" value="1"/>
</dbReference>
<gene>
    <name evidence="2" type="ORF">CLV59_107254</name>
</gene>
<dbReference type="PANTHER" id="PTHR36057:SF1">
    <property type="entry name" value="LIPOPROTEIN LIPID ATTACHMENT SITE-LIKE PROTEIN, PUTATIVE (DUF1223)-RELATED"/>
    <property type="match status" value="1"/>
</dbReference>
<dbReference type="SUPFAM" id="SSF52833">
    <property type="entry name" value="Thioredoxin-like"/>
    <property type="match status" value="1"/>
</dbReference>
<dbReference type="RefSeq" id="WP_170137854.1">
    <property type="nucleotide sequence ID" value="NZ_QLMA01000007.1"/>
</dbReference>
<dbReference type="Pfam" id="PF06764">
    <property type="entry name" value="DUF1223"/>
    <property type="match status" value="1"/>
</dbReference>
<organism evidence="2 3">
    <name type="scientific">Chitinophaga dinghuensis</name>
    <dbReference type="NCBI Taxonomy" id="1539050"/>
    <lineage>
        <taxon>Bacteria</taxon>
        <taxon>Pseudomonadati</taxon>
        <taxon>Bacteroidota</taxon>
        <taxon>Chitinophagia</taxon>
        <taxon>Chitinophagales</taxon>
        <taxon>Chitinophagaceae</taxon>
        <taxon>Chitinophaga</taxon>
    </lineage>
</organism>
<evidence type="ECO:0008006" key="4">
    <source>
        <dbReference type="Google" id="ProtNLM"/>
    </source>
</evidence>
<reference evidence="2 3" key="1">
    <citation type="submission" date="2018-06" db="EMBL/GenBank/DDBJ databases">
        <title>Genomic Encyclopedia of Archaeal and Bacterial Type Strains, Phase II (KMG-II): from individual species to whole genera.</title>
        <authorList>
            <person name="Goeker M."/>
        </authorList>
    </citation>
    <scope>NUCLEOTIDE SEQUENCE [LARGE SCALE GENOMIC DNA]</scope>
    <source>
        <strain evidence="2 3">DSM 29821</strain>
    </source>
</reference>
<sequence>MKTLIFSILLSAYTMLGACQSGPLLTNTNNAKGFAVVELFTSEGCSSCPPADELLARLEQESNGKQLYLLAYHVDYWDHQGWKDSFSQHTFSERQSEYAGWLRLNTVYTPQIVVNGKSQFVGSDVNNITFAIHQALDANPQEALHLQAIDDPKGLSVSWSSVSPQKNTRLILALVQKHAQRNVRAGENAGRKLSHVQIVRQLITVDPGKSSSMQVATPSDFNKQDWELIGFVQRNNDGKIIAAGKANLNN</sequence>